<evidence type="ECO:0000313" key="3">
    <source>
        <dbReference type="EMBL" id="KZZ89805.1"/>
    </source>
</evidence>
<dbReference type="OrthoDB" id="74764at2759"/>
<dbReference type="Proteomes" id="UP000242877">
    <property type="component" value="Unassembled WGS sequence"/>
</dbReference>
<accession>A0A167X9I2</accession>
<keyword evidence="4" id="KW-1185">Reference proteome</keyword>
<organism evidence="3 4">
    <name type="scientific">Ascosphaera apis ARSEF 7405</name>
    <dbReference type="NCBI Taxonomy" id="392613"/>
    <lineage>
        <taxon>Eukaryota</taxon>
        <taxon>Fungi</taxon>
        <taxon>Dikarya</taxon>
        <taxon>Ascomycota</taxon>
        <taxon>Pezizomycotina</taxon>
        <taxon>Eurotiomycetes</taxon>
        <taxon>Eurotiomycetidae</taxon>
        <taxon>Onygenales</taxon>
        <taxon>Ascosphaeraceae</taxon>
        <taxon>Ascosphaera</taxon>
    </lineage>
</organism>
<protein>
    <submittedName>
        <fullName evidence="3">WSC domain-containing protein</fullName>
    </submittedName>
</protein>
<dbReference type="VEuPathDB" id="FungiDB:AAP_04156"/>
<feature type="domain" description="DUF1996" evidence="2">
    <location>
        <begin position="37"/>
        <end position="282"/>
    </location>
</feature>
<evidence type="ECO:0000313" key="4">
    <source>
        <dbReference type="Proteomes" id="UP000242877"/>
    </source>
</evidence>
<feature type="compositionally biased region" description="Low complexity" evidence="1">
    <location>
        <begin position="361"/>
        <end position="427"/>
    </location>
</feature>
<feature type="region of interest" description="Disordered" evidence="1">
    <location>
        <begin position="355"/>
        <end position="434"/>
    </location>
</feature>
<reference evidence="3 4" key="1">
    <citation type="journal article" date="2016" name="Genome Biol. Evol.">
        <title>Divergent and convergent evolution of fungal pathogenicity.</title>
        <authorList>
            <person name="Shang Y."/>
            <person name="Xiao G."/>
            <person name="Zheng P."/>
            <person name="Cen K."/>
            <person name="Zhan S."/>
            <person name="Wang C."/>
        </authorList>
    </citation>
    <scope>NUCLEOTIDE SEQUENCE [LARGE SCALE GENOMIC DNA]</scope>
    <source>
        <strain evidence="3 4">ARSEF 7405</strain>
    </source>
</reference>
<proteinExistence type="predicted"/>
<evidence type="ECO:0000259" key="2">
    <source>
        <dbReference type="Pfam" id="PF09362"/>
    </source>
</evidence>
<name>A0A167X9I2_9EURO</name>
<dbReference type="InterPro" id="IPR018535">
    <property type="entry name" value="DUF1996"/>
</dbReference>
<comment type="caution">
    <text evidence="3">The sequence shown here is derived from an EMBL/GenBank/DDBJ whole genome shotgun (WGS) entry which is preliminary data.</text>
</comment>
<sequence length="488" mass="52555">MRVDSTLMTALAAGLIAPADAFWRLPCRGRTGVARIDPIVDPGKPAAHVHSLHGSGALGFNSDRDELRSADCTSCAVKEDKSAYWTPSLYFQHSNGSTEIVNQVGGMLAYYLLYGENIKAFPKGFRMLAGDQHQRNFSLPFPDPPQSLWTGIETTQFSLMQKAVGFNCLNYATTPEASLYRHTMPEKSFLDEHCTDGLRLEMAFPSCWNGKDLDSPNHRDHVRYPSLVRDGVCPKGFEHRLVSLFYETIWDTYAFKGKDGRFVLANGDPTGCGYHADFMEGWDDGVLQQAIDTCTNPSGRVEDCAIFNLQEQDDEIKCLVDIPEAIKHEDTFFSANGLPGGVPITDGPSYAAIAHQKPESHAASPSASSLPASSPPAANFAPAPAASSSQASAPAPASPVANGQGAQAAGQDKNAPATTEAPAAPAPQGEDDGIKIRTTTYTSGRQVFEVVIKEEDVTKTTTVEANATPAPAKRDHIAAHMKRAHGHH</sequence>
<dbReference type="PANTHER" id="PTHR43662">
    <property type="match status" value="1"/>
</dbReference>
<dbReference type="EMBL" id="AZGZ01000019">
    <property type="protein sequence ID" value="KZZ89805.1"/>
    <property type="molecule type" value="Genomic_DNA"/>
</dbReference>
<dbReference type="AlphaFoldDB" id="A0A167X9I2"/>
<dbReference type="Pfam" id="PF09362">
    <property type="entry name" value="DUF1996"/>
    <property type="match status" value="1"/>
</dbReference>
<dbReference type="PANTHER" id="PTHR43662:SF7">
    <property type="entry name" value="DUF1996 DOMAIN-CONTAINING PROTEIN"/>
    <property type="match status" value="1"/>
</dbReference>
<evidence type="ECO:0000256" key="1">
    <source>
        <dbReference type="SAM" id="MobiDB-lite"/>
    </source>
</evidence>
<gene>
    <name evidence="3" type="ORF">AAP_04156</name>
</gene>